<dbReference type="PANTHER" id="PTHR23534">
    <property type="entry name" value="MFS PERMEASE"/>
    <property type="match status" value="1"/>
</dbReference>
<dbReference type="Proteomes" id="UP001156691">
    <property type="component" value="Unassembled WGS sequence"/>
</dbReference>
<feature type="transmembrane region" description="Helical" evidence="4">
    <location>
        <begin position="24"/>
        <end position="47"/>
    </location>
</feature>
<evidence type="ECO:0000313" key="5">
    <source>
        <dbReference type="EMBL" id="GLQ56292.1"/>
    </source>
</evidence>
<gene>
    <name evidence="5" type="ORF">GCM10010862_35510</name>
</gene>
<dbReference type="InterPro" id="IPR011701">
    <property type="entry name" value="MFS"/>
</dbReference>
<feature type="transmembrane region" description="Helical" evidence="4">
    <location>
        <begin position="320"/>
        <end position="340"/>
    </location>
</feature>
<feature type="transmembrane region" description="Helical" evidence="4">
    <location>
        <begin position="113"/>
        <end position="137"/>
    </location>
</feature>
<feature type="transmembrane region" description="Helical" evidence="4">
    <location>
        <begin position="149"/>
        <end position="168"/>
    </location>
</feature>
<keyword evidence="1 4" id="KW-0812">Transmembrane</keyword>
<sequence>MDDQKAESPAVTDILSRSRSVRNIALLSVAQALGGSSQAIVMSIAALTAASMAPSRAFATLPVTAMVIGLAFGTSPATYLVHRLGRTRGFMLAGMLAIPAAVLAAFAVVIQNFYLFCAALFVMGTTAAAFQQIRFAAADSVAEDMKGPAISWVMFGGVAAGFLGPQLSNISRDWVPGAPFAAGYLVMAGLALVSIGVLSQTRLAPTRQPGAAEPAGRPLAVLLRTSAIVVPIVGAAVSYALMTLIMVAAPLAMVYVCGHSPDAASGAIQWHIVAMFAPSFITGSIIKRIGAHLTAAIGLALIIACAVTTLNGITVAHFNAALILLGLGWNLGFIGSTALLTGAYRPQEAARVQAVNEQVVFGTMAVASIGSGLLLQLIGWEAINILAIPVAAFAILLLGWGDIARRRLQPAE</sequence>
<accession>A0ABQ5W8J6</accession>
<proteinExistence type="predicted"/>
<evidence type="ECO:0000256" key="2">
    <source>
        <dbReference type="ARBA" id="ARBA00022989"/>
    </source>
</evidence>
<dbReference type="EMBL" id="BSNS01000020">
    <property type="protein sequence ID" value="GLQ56292.1"/>
    <property type="molecule type" value="Genomic_DNA"/>
</dbReference>
<evidence type="ECO:0000256" key="3">
    <source>
        <dbReference type="ARBA" id="ARBA00023136"/>
    </source>
</evidence>
<dbReference type="SUPFAM" id="SSF103473">
    <property type="entry name" value="MFS general substrate transporter"/>
    <property type="match status" value="1"/>
</dbReference>
<evidence type="ECO:0000256" key="1">
    <source>
        <dbReference type="ARBA" id="ARBA00022692"/>
    </source>
</evidence>
<dbReference type="Pfam" id="PF07690">
    <property type="entry name" value="MFS_1"/>
    <property type="match status" value="1"/>
</dbReference>
<dbReference type="InterPro" id="IPR036259">
    <property type="entry name" value="MFS_trans_sf"/>
</dbReference>
<keyword evidence="2 4" id="KW-1133">Transmembrane helix</keyword>
<feature type="transmembrane region" description="Helical" evidence="4">
    <location>
        <begin position="360"/>
        <end position="379"/>
    </location>
</feature>
<feature type="transmembrane region" description="Helical" evidence="4">
    <location>
        <begin position="385"/>
        <end position="403"/>
    </location>
</feature>
<feature type="transmembrane region" description="Helical" evidence="4">
    <location>
        <begin position="59"/>
        <end position="82"/>
    </location>
</feature>
<keyword evidence="3 4" id="KW-0472">Membrane</keyword>
<reference evidence="6" key="1">
    <citation type="journal article" date="2019" name="Int. J. Syst. Evol. Microbiol.">
        <title>The Global Catalogue of Microorganisms (GCM) 10K type strain sequencing project: providing services to taxonomists for standard genome sequencing and annotation.</title>
        <authorList>
            <consortium name="The Broad Institute Genomics Platform"/>
            <consortium name="The Broad Institute Genome Sequencing Center for Infectious Disease"/>
            <person name="Wu L."/>
            <person name="Ma J."/>
        </authorList>
    </citation>
    <scope>NUCLEOTIDE SEQUENCE [LARGE SCALE GENOMIC DNA]</scope>
    <source>
        <strain evidence="6">NBRC 112416</strain>
    </source>
</reference>
<dbReference type="PANTHER" id="PTHR23534:SF1">
    <property type="entry name" value="MAJOR FACILITATOR SUPERFAMILY PROTEIN"/>
    <property type="match status" value="1"/>
</dbReference>
<feature type="transmembrane region" description="Helical" evidence="4">
    <location>
        <begin position="89"/>
        <end position="107"/>
    </location>
</feature>
<comment type="caution">
    <text evidence="5">The sequence shown here is derived from an EMBL/GenBank/DDBJ whole genome shotgun (WGS) entry which is preliminary data.</text>
</comment>
<evidence type="ECO:0000256" key="4">
    <source>
        <dbReference type="SAM" id="Phobius"/>
    </source>
</evidence>
<feature type="transmembrane region" description="Helical" evidence="4">
    <location>
        <begin position="268"/>
        <end position="286"/>
    </location>
</feature>
<feature type="transmembrane region" description="Helical" evidence="4">
    <location>
        <begin position="293"/>
        <end position="314"/>
    </location>
</feature>
<feature type="transmembrane region" description="Helical" evidence="4">
    <location>
        <begin position="227"/>
        <end position="256"/>
    </location>
</feature>
<dbReference type="Gene3D" id="1.20.1250.20">
    <property type="entry name" value="MFS general substrate transporter like domains"/>
    <property type="match status" value="1"/>
</dbReference>
<protein>
    <submittedName>
        <fullName evidence="5">Membrane protein</fullName>
    </submittedName>
</protein>
<organism evidence="5 6">
    <name type="scientific">Devosia nitrariae</name>
    <dbReference type="NCBI Taxonomy" id="2071872"/>
    <lineage>
        <taxon>Bacteria</taxon>
        <taxon>Pseudomonadati</taxon>
        <taxon>Pseudomonadota</taxon>
        <taxon>Alphaproteobacteria</taxon>
        <taxon>Hyphomicrobiales</taxon>
        <taxon>Devosiaceae</taxon>
        <taxon>Devosia</taxon>
    </lineage>
</organism>
<name>A0ABQ5W8J6_9HYPH</name>
<evidence type="ECO:0000313" key="6">
    <source>
        <dbReference type="Proteomes" id="UP001156691"/>
    </source>
</evidence>
<keyword evidence="6" id="KW-1185">Reference proteome</keyword>
<feature type="transmembrane region" description="Helical" evidence="4">
    <location>
        <begin position="180"/>
        <end position="198"/>
    </location>
</feature>